<accession>A0A4Q8QKR7</accession>
<sequence length="139" mass="15175">MNRISIDLSDVDEGEAIVPFAVPELTAEVLQTHIVLFYLEGDSGNTIFYTLLPGVDIFTGLNFYLSMIEGGVTLFITDTQGSPAGLPAGIFSYLHVVMIEYSASSPSGKTSKAHFANHLKQSGVDINNYNEITEHFELQ</sequence>
<organism evidence="1 2">
    <name type="scientific">Flagellimonas allohymeniacidonis</name>
    <dbReference type="NCBI Taxonomy" id="2517819"/>
    <lineage>
        <taxon>Bacteria</taxon>
        <taxon>Pseudomonadati</taxon>
        <taxon>Bacteroidota</taxon>
        <taxon>Flavobacteriia</taxon>
        <taxon>Flavobacteriales</taxon>
        <taxon>Flavobacteriaceae</taxon>
        <taxon>Flagellimonas</taxon>
    </lineage>
</organism>
<dbReference type="EMBL" id="SGIU01000001">
    <property type="protein sequence ID" value="TAI49109.1"/>
    <property type="molecule type" value="Genomic_DNA"/>
</dbReference>
<protein>
    <submittedName>
        <fullName evidence="1">Uncharacterized protein</fullName>
    </submittedName>
</protein>
<name>A0A4Q8QKR7_9FLAO</name>
<evidence type="ECO:0000313" key="2">
    <source>
        <dbReference type="Proteomes" id="UP000291981"/>
    </source>
</evidence>
<reference evidence="1 2" key="1">
    <citation type="submission" date="2019-02" db="EMBL/GenBank/DDBJ databases">
        <title>Draft genome sequence of Muricauda sp. 176CP4-71.</title>
        <authorList>
            <person name="Park J.-S."/>
        </authorList>
    </citation>
    <scope>NUCLEOTIDE SEQUENCE [LARGE SCALE GENOMIC DNA]</scope>
    <source>
        <strain evidence="1 2">176CP4-71</strain>
    </source>
</reference>
<evidence type="ECO:0000313" key="1">
    <source>
        <dbReference type="EMBL" id="TAI49109.1"/>
    </source>
</evidence>
<keyword evidence="2" id="KW-1185">Reference proteome</keyword>
<comment type="caution">
    <text evidence="1">The sequence shown here is derived from an EMBL/GenBank/DDBJ whole genome shotgun (WGS) entry which is preliminary data.</text>
</comment>
<dbReference type="Proteomes" id="UP000291981">
    <property type="component" value="Unassembled WGS sequence"/>
</dbReference>
<gene>
    <name evidence="1" type="ORF">EW142_04760</name>
</gene>
<proteinExistence type="predicted"/>
<dbReference type="AlphaFoldDB" id="A0A4Q8QKR7"/>
<dbReference type="OrthoDB" id="679784at2"/>